<dbReference type="HAMAP" id="MF_00270">
    <property type="entry name" value="Ribosomal_bS18"/>
    <property type="match status" value="1"/>
</dbReference>
<evidence type="ECO:0000256" key="4">
    <source>
        <dbReference type="ARBA" id="ARBA00022980"/>
    </source>
</evidence>
<evidence type="ECO:0000256" key="9">
    <source>
        <dbReference type="SAM" id="MobiDB-lite"/>
    </source>
</evidence>
<dbReference type="GO" id="GO:0022627">
    <property type="term" value="C:cytosolic small ribosomal subunit"/>
    <property type="evidence" value="ECO:0007669"/>
    <property type="project" value="TreeGrafter"/>
</dbReference>
<keyword evidence="4 7" id="KW-0689">Ribosomal protein</keyword>
<keyword evidence="2 7" id="KW-0699">rRNA-binding</keyword>
<dbReference type="Gene3D" id="4.10.640.10">
    <property type="entry name" value="Ribosomal protein S18"/>
    <property type="match status" value="1"/>
</dbReference>
<gene>
    <name evidence="7 10" type="primary">rpsR</name>
    <name evidence="10" type="ORF">EFD62_07575</name>
</gene>
<dbReference type="NCBIfam" id="TIGR00165">
    <property type="entry name" value="S18"/>
    <property type="match status" value="1"/>
</dbReference>
<dbReference type="PRINTS" id="PR00974">
    <property type="entry name" value="RIBOSOMALS18"/>
</dbReference>
<feature type="region of interest" description="Disordered" evidence="9">
    <location>
        <begin position="1"/>
        <end position="20"/>
    </location>
</feature>
<dbReference type="GO" id="GO:0003735">
    <property type="term" value="F:structural constituent of ribosome"/>
    <property type="evidence" value="ECO:0007669"/>
    <property type="project" value="InterPro"/>
</dbReference>
<evidence type="ECO:0000313" key="10">
    <source>
        <dbReference type="EMBL" id="RXE59228.1"/>
    </source>
</evidence>
<dbReference type="FunFam" id="4.10.640.10:FF:000004">
    <property type="entry name" value="30S ribosomal protein S18"/>
    <property type="match status" value="1"/>
</dbReference>
<dbReference type="InterPro" id="IPR018275">
    <property type="entry name" value="Ribosomal_bS18_CS"/>
</dbReference>
<keyword evidence="5 7" id="KW-0687">Ribonucleoprotein</keyword>
<comment type="caution">
    <text evidence="10">The sequence shown here is derived from an EMBL/GenBank/DDBJ whole genome shotgun (WGS) entry which is preliminary data.</text>
</comment>
<dbReference type="Pfam" id="PF01084">
    <property type="entry name" value="Ribosomal_S18"/>
    <property type="match status" value="1"/>
</dbReference>
<evidence type="ECO:0000256" key="8">
    <source>
        <dbReference type="RuleBase" id="RU003910"/>
    </source>
</evidence>
<evidence type="ECO:0000256" key="5">
    <source>
        <dbReference type="ARBA" id="ARBA00023274"/>
    </source>
</evidence>
<dbReference type="PANTHER" id="PTHR13479:SF40">
    <property type="entry name" value="SMALL RIBOSOMAL SUBUNIT PROTEIN BS18M"/>
    <property type="match status" value="1"/>
</dbReference>
<keyword evidence="3 7" id="KW-0694">RNA-binding</keyword>
<keyword evidence="11" id="KW-1185">Reference proteome</keyword>
<evidence type="ECO:0000256" key="7">
    <source>
        <dbReference type="HAMAP-Rule" id="MF_00270"/>
    </source>
</evidence>
<comment type="function">
    <text evidence="7">Binds as a heterodimer with protein bS6 to the central domain of the 16S rRNA, where it helps stabilize the platform of the 30S subunit.</text>
</comment>
<dbReference type="OrthoDB" id="9812008at2"/>
<dbReference type="GO" id="GO:0006412">
    <property type="term" value="P:translation"/>
    <property type="evidence" value="ECO:0007669"/>
    <property type="project" value="UniProtKB-UniRule"/>
</dbReference>
<dbReference type="RefSeq" id="WP_069195273.1">
    <property type="nucleotide sequence ID" value="NZ_RLII01000007.1"/>
</dbReference>
<dbReference type="SUPFAM" id="SSF46911">
    <property type="entry name" value="Ribosomal protein S18"/>
    <property type="match status" value="1"/>
</dbReference>
<dbReference type="PANTHER" id="PTHR13479">
    <property type="entry name" value="30S RIBOSOMAL PROTEIN S18"/>
    <property type="match status" value="1"/>
</dbReference>
<protein>
    <recommendedName>
        <fullName evidence="6 7">Small ribosomal subunit protein bS18</fullName>
    </recommendedName>
</protein>
<name>A0A4Q0I4M2_9FIRM</name>
<dbReference type="Proteomes" id="UP000289166">
    <property type="component" value="Unassembled WGS sequence"/>
</dbReference>
<dbReference type="AlphaFoldDB" id="A0A4Q0I4M2"/>
<evidence type="ECO:0000256" key="6">
    <source>
        <dbReference type="ARBA" id="ARBA00035141"/>
    </source>
</evidence>
<sequence>MAAPKKDKNNKDFDRADAKGPMKIRRTKKKICAFCVDKVTDIDYKDIAKLKKYISERGKILPRRISGNCAKHQREMTIAVKRARHIALLPYTSD</sequence>
<evidence type="ECO:0000256" key="2">
    <source>
        <dbReference type="ARBA" id="ARBA00022730"/>
    </source>
</evidence>
<dbReference type="InterPro" id="IPR036870">
    <property type="entry name" value="Ribosomal_bS18_sf"/>
</dbReference>
<dbReference type="GO" id="GO:0070181">
    <property type="term" value="F:small ribosomal subunit rRNA binding"/>
    <property type="evidence" value="ECO:0007669"/>
    <property type="project" value="TreeGrafter"/>
</dbReference>
<evidence type="ECO:0000256" key="3">
    <source>
        <dbReference type="ARBA" id="ARBA00022884"/>
    </source>
</evidence>
<evidence type="ECO:0000313" key="11">
    <source>
        <dbReference type="Proteomes" id="UP000289166"/>
    </source>
</evidence>
<dbReference type="InterPro" id="IPR001648">
    <property type="entry name" value="Ribosomal_bS18"/>
</dbReference>
<dbReference type="PROSITE" id="PS00057">
    <property type="entry name" value="RIBOSOMAL_S18"/>
    <property type="match status" value="1"/>
</dbReference>
<reference evidence="11" key="1">
    <citation type="submission" date="2018-11" db="EMBL/GenBank/DDBJ databases">
        <title>Genome sequencing of a novel mesophilic and cellulolytic organism within the genus Hungateiclostridium.</title>
        <authorList>
            <person name="Rettenmaier R."/>
            <person name="Liebl W."/>
            <person name="Zverlov V."/>
        </authorList>
    </citation>
    <scope>NUCLEOTIDE SEQUENCE [LARGE SCALE GENOMIC DNA]</scope>
    <source>
        <strain evidence="11">N2K1</strain>
    </source>
</reference>
<dbReference type="EMBL" id="RLII01000007">
    <property type="protein sequence ID" value="RXE59228.1"/>
    <property type="molecule type" value="Genomic_DNA"/>
</dbReference>
<accession>A0A4Q0I4M2</accession>
<proteinExistence type="inferred from homology"/>
<organism evidence="10 11">
    <name type="scientific">Acetivibrio mesophilus</name>
    <dbReference type="NCBI Taxonomy" id="2487273"/>
    <lineage>
        <taxon>Bacteria</taxon>
        <taxon>Bacillati</taxon>
        <taxon>Bacillota</taxon>
        <taxon>Clostridia</taxon>
        <taxon>Eubacteriales</taxon>
        <taxon>Oscillospiraceae</taxon>
        <taxon>Acetivibrio</taxon>
    </lineage>
</organism>
<comment type="similarity">
    <text evidence="1 7 8">Belongs to the bacterial ribosomal protein bS18 family.</text>
</comment>
<evidence type="ECO:0000256" key="1">
    <source>
        <dbReference type="ARBA" id="ARBA00005589"/>
    </source>
</evidence>
<comment type="subunit">
    <text evidence="7">Part of the 30S ribosomal subunit. Forms a tight heterodimer with protein bS6.</text>
</comment>